<gene>
    <name evidence="5" type="ORF">ET996_12300</name>
</gene>
<dbReference type="GO" id="GO:0000166">
    <property type="term" value="F:nucleotide binding"/>
    <property type="evidence" value="ECO:0007669"/>
    <property type="project" value="InterPro"/>
</dbReference>
<dbReference type="AlphaFoldDB" id="A0A4Q9KKE8"/>
<accession>A0A4Q9KKE8</accession>
<evidence type="ECO:0000259" key="3">
    <source>
        <dbReference type="Pfam" id="PF01408"/>
    </source>
</evidence>
<keyword evidence="6" id="KW-1185">Reference proteome</keyword>
<dbReference type="Gene3D" id="3.30.360.10">
    <property type="entry name" value="Dihydrodipicolinate Reductase, domain 2"/>
    <property type="match status" value="1"/>
</dbReference>
<proteinExistence type="inferred from homology"/>
<dbReference type="PANTHER" id="PTHR22604">
    <property type="entry name" value="OXIDOREDUCTASES"/>
    <property type="match status" value="1"/>
</dbReference>
<dbReference type="PANTHER" id="PTHR22604:SF105">
    <property type="entry name" value="TRANS-1,2-DIHYDROBENZENE-1,2-DIOL DEHYDROGENASE"/>
    <property type="match status" value="1"/>
</dbReference>
<dbReference type="Gene3D" id="3.40.50.720">
    <property type="entry name" value="NAD(P)-binding Rossmann-like Domain"/>
    <property type="match status" value="1"/>
</dbReference>
<dbReference type="Pfam" id="PF22725">
    <property type="entry name" value="GFO_IDH_MocA_C3"/>
    <property type="match status" value="1"/>
</dbReference>
<dbReference type="InterPro" id="IPR036291">
    <property type="entry name" value="NAD(P)-bd_dom_sf"/>
</dbReference>
<sequence length="321" mass="33638">MTVRWAIAGTGKMAAVFAAEFAHVPDAELVAVASRDASKASEFAMPFGARGCTYDELWASGDVDAVYIATPHTSHASVALAAIAAGKGVLVEKAFTASLADTRAVIEAARAAEVFCAEAMWTRFLPSASELKKLVDAGAIGDVRSVQGDLTAFRAFDPTDRLFDPAAGGGAVLDLGVYVVAFAQWFLGTPTRVSAVGGRLPNGVEGEVGMLLGYDGGRFASLGIAFTTYGPGRMAIMGTEGWIDVLPRFHRLPRFVVHRPGVEDVTVEPSRLGVGYAHELAEASRCIAAGLTETPVMPLDDTLAVAATLDEVLRQLGDAHL</sequence>
<dbReference type="EMBL" id="SDMR01000018">
    <property type="protein sequence ID" value="TBT93116.1"/>
    <property type="molecule type" value="Genomic_DNA"/>
</dbReference>
<dbReference type="InterPro" id="IPR055170">
    <property type="entry name" value="GFO_IDH_MocA-like_dom"/>
</dbReference>
<protein>
    <submittedName>
        <fullName evidence="5">Gfo/Idh/MocA family oxidoreductase</fullName>
    </submittedName>
</protein>
<dbReference type="GO" id="GO:0016491">
    <property type="term" value="F:oxidoreductase activity"/>
    <property type="evidence" value="ECO:0007669"/>
    <property type="project" value="UniProtKB-KW"/>
</dbReference>
<dbReference type="Pfam" id="PF01408">
    <property type="entry name" value="GFO_IDH_MocA"/>
    <property type="match status" value="1"/>
</dbReference>
<feature type="domain" description="GFO/IDH/MocA-like oxidoreductase" evidence="4">
    <location>
        <begin position="130"/>
        <end position="243"/>
    </location>
</feature>
<comment type="similarity">
    <text evidence="1">Belongs to the Gfo/Idh/MocA family.</text>
</comment>
<dbReference type="InterPro" id="IPR000683">
    <property type="entry name" value="Gfo/Idh/MocA-like_OxRdtase_N"/>
</dbReference>
<evidence type="ECO:0000313" key="6">
    <source>
        <dbReference type="Proteomes" id="UP000291933"/>
    </source>
</evidence>
<reference evidence="5 6" key="1">
    <citation type="submission" date="2019-01" db="EMBL/GenBank/DDBJ databases">
        <title>Lactibacter flavus gen. nov., sp. nov., a novel bacterium of the family Propionibacteriaceae isolated from raw milk and dairy products.</title>
        <authorList>
            <person name="Huptas C."/>
            <person name="Wenning M."/>
            <person name="Breitenwieser F."/>
            <person name="Doll E."/>
            <person name="Von Neubeck M."/>
            <person name="Busse H.-J."/>
            <person name="Scherer S."/>
        </authorList>
    </citation>
    <scope>NUCLEOTIDE SEQUENCE [LARGE SCALE GENOMIC DNA]</scope>
    <source>
        <strain evidence="5 6">DSM 22130</strain>
    </source>
</reference>
<comment type="caution">
    <text evidence="5">The sequence shown here is derived from an EMBL/GenBank/DDBJ whole genome shotgun (WGS) entry which is preliminary data.</text>
</comment>
<dbReference type="SUPFAM" id="SSF55347">
    <property type="entry name" value="Glyceraldehyde-3-phosphate dehydrogenase-like, C-terminal domain"/>
    <property type="match status" value="1"/>
</dbReference>
<dbReference type="SUPFAM" id="SSF51735">
    <property type="entry name" value="NAD(P)-binding Rossmann-fold domains"/>
    <property type="match status" value="1"/>
</dbReference>
<evidence type="ECO:0000256" key="1">
    <source>
        <dbReference type="ARBA" id="ARBA00010928"/>
    </source>
</evidence>
<dbReference type="RefSeq" id="WP_131172859.1">
    <property type="nucleotide sequence ID" value="NZ_FXTL01000018.1"/>
</dbReference>
<organism evidence="5 6">
    <name type="scientific">Propioniciclava tarda</name>
    <dbReference type="NCBI Taxonomy" id="433330"/>
    <lineage>
        <taxon>Bacteria</taxon>
        <taxon>Bacillati</taxon>
        <taxon>Actinomycetota</taxon>
        <taxon>Actinomycetes</taxon>
        <taxon>Propionibacteriales</taxon>
        <taxon>Propionibacteriaceae</taxon>
        <taxon>Propioniciclava</taxon>
    </lineage>
</organism>
<keyword evidence="2" id="KW-0560">Oxidoreductase</keyword>
<dbReference type="OrthoDB" id="9815825at2"/>
<evidence type="ECO:0000313" key="5">
    <source>
        <dbReference type="EMBL" id="TBT93116.1"/>
    </source>
</evidence>
<dbReference type="Proteomes" id="UP000291933">
    <property type="component" value="Unassembled WGS sequence"/>
</dbReference>
<name>A0A4Q9KKE8_PROTD</name>
<feature type="domain" description="Gfo/Idh/MocA-like oxidoreductase N-terminal" evidence="3">
    <location>
        <begin position="3"/>
        <end position="116"/>
    </location>
</feature>
<dbReference type="InterPro" id="IPR050984">
    <property type="entry name" value="Gfo/Idh/MocA_domain"/>
</dbReference>
<evidence type="ECO:0000259" key="4">
    <source>
        <dbReference type="Pfam" id="PF22725"/>
    </source>
</evidence>
<evidence type="ECO:0000256" key="2">
    <source>
        <dbReference type="ARBA" id="ARBA00023002"/>
    </source>
</evidence>